<dbReference type="PANTHER" id="PTHR48033">
    <property type="entry name" value="RNA-BINDING (RRM/RBD/RNP MOTIFS) FAMILY PROTEIN"/>
    <property type="match status" value="1"/>
</dbReference>
<dbReference type="GO" id="GO:0005654">
    <property type="term" value="C:nucleoplasm"/>
    <property type="evidence" value="ECO:0007669"/>
    <property type="project" value="TreeGrafter"/>
</dbReference>
<evidence type="ECO:0000313" key="5">
    <source>
        <dbReference type="Proteomes" id="UP000887569"/>
    </source>
</evidence>
<dbReference type="Gene3D" id="3.30.70.330">
    <property type="match status" value="1"/>
</dbReference>
<dbReference type="InterPro" id="IPR035979">
    <property type="entry name" value="RBD_domain_sf"/>
</dbReference>
<protein>
    <submittedName>
        <fullName evidence="6">RRM domain-containing protein</fullName>
    </submittedName>
</protein>
<dbReference type="WBParaSite" id="PgR192_g005_t01">
    <property type="protein sequence ID" value="PgR192_g005_t01"/>
    <property type="gene ID" value="PgR192_g005"/>
</dbReference>
<keyword evidence="2" id="KW-0539">Nucleus</keyword>
<dbReference type="GO" id="GO:0010468">
    <property type="term" value="P:regulation of gene expression"/>
    <property type="evidence" value="ECO:0007669"/>
    <property type="project" value="TreeGrafter"/>
</dbReference>
<dbReference type="Proteomes" id="UP000887569">
    <property type="component" value="Unplaced"/>
</dbReference>
<comment type="subcellular location">
    <subcellularLocation>
        <location evidence="1">Nucleus</location>
    </subcellularLocation>
</comment>
<evidence type="ECO:0000256" key="2">
    <source>
        <dbReference type="ARBA" id="ARBA00023242"/>
    </source>
</evidence>
<dbReference type="GO" id="GO:0003723">
    <property type="term" value="F:RNA binding"/>
    <property type="evidence" value="ECO:0007669"/>
    <property type="project" value="UniProtKB-UniRule"/>
</dbReference>
<dbReference type="InterPro" id="IPR000504">
    <property type="entry name" value="RRM_dom"/>
</dbReference>
<name>A0A915CIW5_PARUN</name>
<dbReference type="AlphaFoldDB" id="A0A915CIW5"/>
<evidence type="ECO:0000256" key="1">
    <source>
        <dbReference type="ARBA" id="ARBA00004123"/>
    </source>
</evidence>
<dbReference type="PANTHER" id="PTHR48033:SF10">
    <property type="entry name" value="RNA-BINDING PROTEIN SQUID"/>
    <property type="match status" value="1"/>
</dbReference>
<feature type="domain" description="RRM" evidence="4">
    <location>
        <begin position="21"/>
        <end position="93"/>
    </location>
</feature>
<dbReference type="InterPro" id="IPR012677">
    <property type="entry name" value="Nucleotide-bd_a/b_plait_sf"/>
</dbReference>
<evidence type="ECO:0000259" key="4">
    <source>
        <dbReference type="PROSITE" id="PS50102"/>
    </source>
</evidence>
<keyword evidence="5" id="KW-1185">Reference proteome</keyword>
<dbReference type="GO" id="GO:0000785">
    <property type="term" value="C:chromatin"/>
    <property type="evidence" value="ECO:0007669"/>
    <property type="project" value="TreeGrafter"/>
</dbReference>
<dbReference type="SMART" id="SM00360">
    <property type="entry name" value="RRM"/>
    <property type="match status" value="1"/>
</dbReference>
<evidence type="ECO:0000313" key="6">
    <source>
        <dbReference type="WBParaSite" id="PgR192_g005_t01"/>
    </source>
</evidence>
<organism evidence="5 6">
    <name type="scientific">Parascaris univalens</name>
    <name type="common">Nematode worm</name>
    <dbReference type="NCBI Taxonomy" id="6257"/>
    <lineage>
        <taxon>Eukaryota</taxon>
        <taxon>Metazoa</taxon>
        <taxon>Ecdysozoa</taxon>
        <taxon>Nematoda</taxon>
        <taxon>Chromadorea</taxon>
        <taxon>Rhabditida</taxon>
        <taxon>Spirurina</taxon>
        <taxon>Ascaridomorpha</taxon>
        <taxon>Ascaridoidea</taxon>
        <taxon>Ascarididae</taxon>
        <taxon>Parascaris</taxon>
    </lineage>
</organism>
<dbReference type="PROSITE" id="PS50102">
    <property type="entry name" value="RRM"/>
    <property type="match status" value="1"/>
</dbReference>
<evidence type="ECO:0000256" key="3">
    <source>
        <dbReference type="PROSITE-ProRule" id="PRU00176"/>
    </source>
</evidence>
<accession>A0A915CIW5</accession>
<dbReference type="Pfam" id="PF00076">
    <property type="entry name" value="RRM_1"/>
    <property type="match status" value="1"/>
</dbReference>
<reference evidence="6" key="1">
    <citation type="submission" date="2022-11" db="UniProtKB">
        <authorList>
            <consortium name="WormBaseParasite"/>
        </authorList>
    </citation>
    <scope>IDENTIFICATION</scope>
</reference>
<proteinExistence type="predicted"/>
<keyword evidence="3" id="KW-0694">RNA-binding</keyword>
<dbReference type="SUPFAM" id="SSF54928">
    <property type="entry name" value="RNA-binding domain, RBD"/>
    <property type="match status" value="1"/>
</dbReference>
<sequence length="93" mass="10654">MRLTTLATLREALSTITSNCHTIRLSNLSWVTSKKQLFDHFSQFGNIKNITLPLDKRFGVHRGYAFIDFDDEESIRKVLIAGQIQQIDEATLD</sequence>